<dbReference type="AlphaFoldDB" id="A0A6A4V7Q8"/>
<gene>
    <name evidence="2" type="ORF">FJT64_014784</name>
</gene>
<evidence type="ECO:0000256" key="1">
    <source>
        <dbReference type="SAM" id="MobiDB-lite"/>
    </source>
</evidence>
<dbReference type="OrthoDB" id="6394458at2759"/>
<name>A0A6A4V7Q8_AMPAM</name>
<protein>
    <submittedName>
        <fullName evidence="2">Uncharacterized protein</fullName>
    </submittedName>
</protein>
<evidence type="ECO:0000313" key="2">
    <source>
        <dbReference type="EMBL" id="KAF0286738.1"/>
    </source>
</evidence>
<sequence length="131" mass="14273">MRLGSKGGAGRPPAAMPLFGALGAATALQPGVKSTLLFLWHLAWRCRVRLPVLLTVTLLVMDARMRIEINMDVEEIDEPPLAEELGDAEQEDEEEDSLLDELTDSDDSEDMWPLDSASDGDEPVPEAADGR</sequence>
<dbReference type="EMBL" id="VIIS01002231">
    <property type="protein sequence ID" value="KAF0286738.1"/>
    <property type="molecule type" value="Genomic_DNA"/>
</dbReference>
<organism evidence="2 3">
    <name type="scientific">Amphibalanus amphitrite</name>
    <name type="common">Striped barnacle</name>
    <name type="synonym">Balanus amphitrite</name>
    <dbReference type="NCBI Taxonomy" id="1232801"/>
    <lineage>
        <taxon>Eukaryota</taxon>
        <taxon>Metazoa</taxon>
        <taxon>Ecdysozoa</taxon>
        <taxon>Arthropoda</taxon>
        <taxon>Crustacea</taxon>
        <taxon>Multicrustacea</taxon>
        <taxon>Cirripedia</taxon>
        <taxon>Thoracica</taxon>
        <taxon>Thoracicalcarea</taxon>
        <taxon>Balanomorpha</taxon>
        <taxon>Balanoidea</taxon>
        <taxon>Balanidae</taxon>
        <taxon>Amphibalaninae</taxon>
        <taxon>Amphibalanus</taxon>
    </lineage>
</organism>
<feature type="region of interest" description="Disordered" evidence="1">
    <location>
        <begin position="73"/>
        <end position="131"/>
    </location>
</feature>
<keyword evidence="3" id="KW-1185">Reference proteome</keyword>
<feature type="compositionally biased region" description="Acidic residues" evidence="1">
    <location>
        <begin position="73"/>
        <end position="124"/>
    </location>
</feature>
<evidence type="ECO:0000313" key="3">
    <source>
        <dbReference type="Proteomes" id="UP000440578"/>
    </source>
</evidence>
<proteinExistence type="predicted"/>
<reference evidence="2 3" key="1">
    <citation type="submission" date="2019-07" db="EMBL/GenBank/DDBJ databases">
        <title>Draft genome assembly of a fouling barnacle, Amphibalanus amphitrite (Darwin, 1854): The first reference genome for Thecostraca.</title>
        <authorList>
            <person name="Kim W."/>
        </authorList>
    </citation>
    <scope>NUCLEOTIDE SEQUENCE [LARGE SCALE GENOMIC DNA]</scope>
    <source>
        <strain evidence="2">SNU_AA5</strain>
        <tissue evidence="2">Soma without cirri and trophi</tissue>
    </source>
</reference>
<dbReference type="Proteomes" id="UP000440578">
    <property type="component" value="Unassembled WGS sequence"/>
</dbReference>
<comment type="caution">
    <text evidence="2">The sequence shown here is derived from an EMBL/GenBank/DDBJ whole genome shotgun (WGS) entry which is preliminary data.</text>
</comment>
<accession>A0A6A4V7Q8</accession>